<dbReference type="OrthoDB" id="7209686at2"/>
<dbReference type="InterPro" id="IPR027417">
    <property type="entry name" value="P-loop_NTPase"/>
</dbReference>
<dbReference type="Proteomes" id="UP000249524">
    <property type="component" value="Unassembled WGS sequence"/>
</dbReference>
<dbReference type="GO" id="GO:0005524">
    <property type="term" value="F:ATP binding"/>
    <property type="evidence" value="ECO:0007669"/>
    <property type="project" value="UniProtKB-KW"/>
</dbReference>
<protein>
    <submittedName>
        <fullName evidence="3">ATP-binding protein</fullName>
    </submittedName>
</protein>
<evidence type="ECO:0000259" key="2">
    <source>
        <dbReference type="Pfam" id="PF20703"/>
    </source>
</evidence>
<reference evidence="3 4" key="1">
    <citation type="submission" date="2018-05" db="EMBL/GenBank/DDBJ databases">
        <authorList>
            <person name="Lanie J.A."/>
            <person name="Ng W.-L."/>
            <person name="Kazmierczak K.M."/>
            <person name="Andrzejewski T.M."/>
            <person name="Davidsen T.M."/>
            <person name="Wayne K.J."/>
            <person name="Tettelin H."/>
            <person name="Glass J.I."/>
            <person name="Rusch D."/>
            <person name="Podicherti R."/>
            <person name="Tsui H.-C.T."/>
            <person name="Winkler M.E."/>
        </authorList>
    </citation>
    <scope>NUCLEOTIDE SEQUENCE [LARGE SCALE GENOMIC DNA]</scope>
    <source>
        <strain evidence="3 4">BUT-10</strain>
    </source>
</reference>
<feature type="domain" description="Novel STAND NTPase 1" evidence="2">
    <location>
        <begin position="84"/>
        <end position="321"/>
    </location>
</feature>
<keyword evidence="4" id="KW-1185">Reference proteome</keyword>
<dbReference type="CDD" id="cd00009">
    <property type="entry name" value="AAA"/>
    <property type="match status" value="1"/>
</dbReference>
<sequence>MENELAGWNPFKRKTATKAAQVDATPPAVVKPLIRESHRRTAETGGLPRFKSTASDQVSSRGGDRFAAVRARLRDAFTPSQPVADRRFFAGREDVLRAVIRSIEDQRLHVVLYGERGIGKTSLLHVLTQAASEARYIVVYTSCGANSKFDETFRAAAAEIPLLFHSGYSPTATEAEKGATLADLLPAEPLTPRKFGDLASKLTGTRVLIILDEFDRVDSGAFRRDVAELIKNLSDRLGRVQLVLAGVAADLTELVEHIPSIRRNIFALRVPKMTETEVLQIVANGERETDLKFDADASASVVTVARGSPYLASLLCHHAGHAALDDGRNVVQPADVARAVDMAVTEFEGRLPKPVQAHVRRLFDQGRAEVLALAARAALSSDGIVSAAEIAASGEITARKAEEIINALVAEGLLRPNLDGGDERFAFVEDGLPTLIWMTWAQHNLQSDTQPARTPAVAAS</sequence>
<dbReference type="AlphaFoldDB" id="A0A328BHC5"/>
<proteinExistence type="predicted"/>
<dbReference type="SUPFAM" id="SSF52540">
    <property type="entry name" value="P-loop containing nucleoside triphosphate hydrolases"/>
    <property type="match status" value="1"/>
</dbReference>
<evidence type="ECO:0000313" key="4">
    <source>
        <dbReference type="Proteomes" id="UP000249524"/>
    </source>
</evidence>
<accession>A0A328BHC5</accession>
<keyword evidence="3" id="KW-0547">Nucleotide-binding</keyword>
<dbReference type="PANTHER" id="PTHR34301">
    <property type="entry name" value="DNA-BINDING PROTEIN-RELATED"/>
    <property type="match status" value="1"/>
</dbReference>
<dbReference type="EMBL" id="QFYS01000003">
    <property type="protein sequence ID" value="RAK66523.1"/>
    <property type="molecule type" value="Genomic_DNA"/>
</dbReference>
<gene>
    <name evidence="3" type="ORF">DJ019_09800</name>
</gene>
<feature type="region of interest" description="Disordered" evidence="1">
    <location>
        <begin position="37"/>
        <end position="59"/>
    </location>
</feature>
<dbReference type="Gene3D" id="3.40.50.300">
    <property type="entry name" value="P-loop containing nucleotide triphosphate hydrolases"/>
    <property type="match status" value="1"/>
</dbReference>
<name>A0A328BHC5_9CAUL</name>
<dbReference type="InterPro" id="IPR049052">
    <property type="entry name" value="nSTAND1"/>
</dbReference>
<keyword evidence="3" id="KW-0067">ATP-binding</keyword>
<dbReference type="PANTHER" id="PTHR34301:SF8">
    <property type="entry name" value="ATPASE DOMAIN-CONTAINING PROTEIN"/>
    <property type="match status" value="1"/>
</dbReference>
<dbReference type="Pfam" id="PF20703">
    <property type="entry name" value="nSTAND1"/>
    <property type="match status" value="1"/>
</dbReference>
<organism evidence="3 4">
    <name type="scientific">Phenylobacterium kunshanense</name>
    <dbReference type="NCBI Taxonomy" id="1445034"/>
    <lineage>
        <taxon>Bacteria</taxon>
        <taxon>Pseudomonadati</taxon>
        <taxon>Pseudomonadota</taxon>
        <taxon>Alphaproteobacteria</taxon>
        <taxon>Caulobacterales</taxon>
        <taxon>Caulobacteraceae</taxon>
        <taxon>Phenylobacterium</taxon>
    </lineage>
</organism>
<comment type="caution">
    <text evidence="3">The sequence shown here is derived from an EMBL/GenBank/DDBJ whole genome shotgun (WGS) entry which is preliminary data.</text>
</comment>
<evidence type="ECO:0000256" key="1">
    <source>
        <dbReference type="SAM" id="MobiDB-lite"/>
    </source>
</evidence>
<evidence type="ECO:0000313" key="3">
    <source>
        <dbReference type="EMBL" id="RAK66523.1"/>
    </source>
</evidence>